<sequence>MNINNYTSYFHDGSLIDINHDNTTIILSMESAEISSEENQDNISLSEHNTIKGKLHIEGINSIFEGDELISIHLRMLYDSAGILHFKIHATTVQLDIEWVNYPPHPEITAYAFYHIKGKKIWWENIPDLYDPFW</sequence>
<proteinExistence type="predicted"/>
<evidence type="ECO:0000313" key="2">
    <source>
        <dbReference type="Proteomes" id="UP000217838"/>
    </source>
</evidence>
<name>A0A2A4YBH1_UNCAE</name>
<evidence type="ECO:0000313" key="1">
    <source>
        <dbReference type="EMBL" id="PCI92282.1"/>
    </source>
</evidence>
<accession>A0A2A4YBH1</accession>
<dbReference type="EMBL" id="NVUU01000114">
    <property type="protein sequence ID" value="PCI92282.1"/>
    <property type="molecule type" value="Genomic_DNA"/>
</dbReference>
<dbReference type="AlphaFoldDB" id="A0A2A4YBH1"/>
<gene>
    <name evidence="1" type="ORF">COB11_07805</name>
</gene>
<protein>
    <submittedName>
        <fullName evidence="1">Uncharacterized protein</fullName>
    </submittedName>
</protein>
<comment type="caution">
    <text evidence="1">The sequence shown here is derived from an EMBL/GenBank/DDBJ whole genome shotgun (WGS) entry which is preliminary data.</text>
</comment>
<organism evidence="1 2">
    <name type="scientific">Aerophobetes bacterium</name>
    <dbReference type="NCBI Taxonomy" id="2030807"/>
    <lineage>
        <taxon>Bacteria</taxon>
        <taxon>Candidatus Aerophobota</taxon>
    </lineage>
</organism>
<dbReference type="Proteomes" id="UP000217838">
    <property type="component" value="Unassembled WGS sequence"/>
</dbReference>
<reference evidence="2" key="1">
    <citation type="submission" date="2017-08" db="EMBL/GenBank/DDBJ databases">
        <title>A dynamic microbial community with high functional redundancy inhabits the cold, oxic subseafloor aquifer.</title>
        <authorList>
            <person name="Tully B.J."/>
            <person name="Wheat C.G."/>
            <person name="Glazer B.T."/>
            <person name="Huber J.A."/>
        </authorList>
    </citation>
    <scope>NUCLEOTIDE SEQUENCE [LARGE SCALE GENOMIC DNA]</scope>
</reference>